<gene>
    <name evidence="2" type="ORF">PIB30_005603</name>
</gene>
<evidence type="ECO:0000313" key="2">
    <source>
        <dbReference type="EMBL" id="MED6130948.1"/>
    </source>
</evidence>
<name>A0ABU6S4F4_9FABA</name>
<organism evidence="2 3">
    <name type="scientific">Stylosanthes scabra</name>
    <dbReference type="NCBI Taxonomy" id="79078"/>
    <lineage>
        <taxon>Eukaryota</taxon>
        <taxon>Viridiplantae</taxon>
        <taxon>Streptophyta</taxon>
        <taxon>Embryophyta</taxon>
        <taxon>Tracheophyta</taxon>
        <taxon>Spermatophyta</taxon>
        <taxon>Magnoliopsida</taxon>
        <taxon>eudicotyledons</taxon>
        <taxon>Gunneridae</taxon>
        <taxon>Pentapetalae</taxon>
        <taxon>rosids</taxon>
        <taxon>fabids</taxon>
        <taxon>Fabales</taxon>
        <taxon>Fabaceae</taxon>
        <taxon>Papilionoideae</taxon>
        <taxon>50 kb inversion clade</taxon>
        <taxon>dalbergioids sensu lato</taxon>
        <taxon>Dalbergieae</taxon>
        <taxon>Pterocarpus clade</taxon>
        <taxon>Stylosanthes</taxon>
    </lineage>
</organism>
<proteinExistence type="predicted"/>
<evidence type="ECO:0000256" key="1">
    <source>
        <dbReference type="SAM" id="MobiDB-lite"/>
    </source>
</evidence>
<protein>
    <submittedName>
        <fullName evidence="2">Uncharacterized protein</fullName>
    </submittedName>
</protein>
<reference evidence="2 3" key="1">
    <citation type="journal article" date="2023" name="Plants (Basel)">
        <title>Bridging the Gap: Combining Genomics and Transcriptomics Approaches to Understand Stylosanthes scabra, an Orphan Legume from the Brazilian Caatinga.</title>
        <authorList>
            <person name="Ferreira-Neto J.R.C."/>
            <person name="da Silva M.D."/>
            <person name="Binneck E."/>
            <person name="de Melo N.F."/>
            <person name="da Silva R.H."/>
            <person name="de Melo A.L.T.M."/>
            <person name="Pandolfi V."/>
            <person name="Bustamante F.O."/>
            <person name="Brasileiro-Vidal A.C."/>
            <person name="Benko-Iseppon A.M."/>
        </authorList>
    </citation>
    <scope>NUCLEOTIDE SEQUENCE [LARGE SCALE GENOMIC DNA]</scope>
    <source>
        <tissue evidence="2">Leaves</tissue>
    </source>
</reference>
<accession>A0ABU6S4F4</accession>
<feature type="region of interest" description="Disordered" evidence="1">
    <location>
        <begin position="1"/>
        <end position="20"/>
    </location>
</feature>
<comment type="caution">
    <text evidence="2">The sequence shown here is derived from an EMBL/GenBank/DDBJ whole genome shotgun (WGS) entry which is preliminary data.</text>
</comment>
<sequence length="106" mass="11753">MKLSEKSLQPSNGELVGFSGERDGTIETVYVDHKEARHCCNANLKLPEADPKECRVNAAYNVECLSLMAEPDPRTNTDDRPIPSEQLEKISFTSNPQKFTLVGTSL</sequence>
<feature type="compositionally biased region" description="Polar residues" evidence="1">
    <location>
        <begin position="1"/>
        <end position="12"/>
    </location>
</feature>
<dbReference type="EMBL" id="JASCZI010060426">
    <property type="protein sequence ID" value="MED6130948.1"/>
    <property type="molecule type" value="Genomic_DNA"/>
</dbReference>
<keyword evidence="3" id="KW-1185">Reference proteome</keyword>
<evidence type="ECO:0000313" key="3">
    <source>
        <dbReference type="Proteomes" id="UP001341840"/>
    </source>
</evidence>
<dbReference type="Proteomes" id="UP001341840">
    <property type="component" value="Unassembled WGS sequence"/>
</dbReference>